<dbReference type="InterPro" id="IPR051304">
    <property type="entry name" value="SCF_F-box_domain"/>
</dbReference>
<feature type="domain" description="KIB1-4 beta-propeller" evidence="1">
    <location>
        <begin position="103"/>
        <end position="378"/>
    </location>
</feature>
<gene>
    <name evidence="2" type="ORF">V5N11_019543</name>
</gene>
<evidence type="ECO:0000313" key="3">
    <source>
        <dbReference type="Proteomes" id="UP001558713"/>
    </source>
</evidence>
<dbReference type="AlphaFoldDB" id="A0ABD1C8Q3"/>
<protein>
    <submittedName>
        <fullName evidence="2">F-box protein</fullName>
    </submittedName>
</protein>
<evidence type="ECO:0000259" key="1">
    <source>
        <dbReference type="Pfam" id="PF03478"/>
    </source>
</evidence>
<dbReference type="InterPro" id="IPR005174">
    <property type="entry name" value="KIB1-4_b-propeller"/>
</dbReference>
<name>A0ABD1C8Q3_CARAN</name>
<organism evidence="2 3">
    <name type="scientific">Cardamine amara subsp. amara</name>
    <dbReference type="NCBI Taxonomy" id="228776"/>
    <lineage>
        <taxon>Eukaryota</taxon>
        <taxon>Viridiplantae</taxon>
        <taxon>Streptophyta</taxon>
        <taxon>Embryophyta</taxon>
        <taxon>Tracheophyta</taxon>
        <taxon>Spermatophyta</taxon>
        <taxon>Magnoliopsida</taxon>
        <taxon>eudicotyledons</taxon>
        <taxon>Gunneridae</taxon>
        <taxon>Pentapetalae</taxon>
        <taxon>rosids</taxon>
        <taxon>malvids</taxon>
        <taxon>Brassicales</taxon>
        <taxon>Brassicaceae</taxon>
        <taxon>Cardamineae</taxon>
        <taxon>Cardamine</taxon>
    </lineage>
</organism>
<sequence length="404" mass="46641">MSQTGKGGKQRDEEMVDWSKLPVDLLRLIVLRLFSLVELIRFRSICSSWRSSVSNANNPFQSRPLIRVNPIIVVVISIPEHEHIMGFPDVKFLSRATFFRVSLSSSPHQGRLIKSDVDINTRKLHLLNCLSRFPLEHSCRSLDLLEFTVSEIRQVYEVQDCYKQSALGFKRVVIVKDAGDDHHRILVISWDGKIRDWNYIAEEWSRIPDQTTEFTDIIVHKGLTYALDSQGIVWLISSSRSIYRYGPSLDENITSSCCRDMSFVECCGELYIVERLLVKNDINTNGSYGHRFSLAIHDDVEDVRCKLFESYILKTVGFKVYKMDKDLMKWMEVKSLGGNAFVMDTDGCFSILARDFYGCLRNAIYFTSKGDETEIKVFKLDDGRIATMSEYKQRCFQMFVPSFL</sequence>
<dbReference type="EMBL" id="JBANAX010000016">
    <property type="protein sequence ID" value="KAL1225857.1"/>
    <property type="molecule type" value="Genomic_DNA"/>
</dbReference>
<dbReference type="PANTHER" id="PTHR47123">
    <property type="entry name" value="F-BOX PROTEIN SKIP23"/>
    <property type="match status" value="1"/>
</dbReference>
<dbReference type="Pfam" id="PF03478">
    <property type="entry name" value="Beta-prop_KIB1-4"/>
    <property type="match status" value="1"/>
</dbReference>
<dbReference type="InterPro" id="IPR036047">
    <property type="entry name" value="F-box-like_dom_sf"/>
</dbReference>
<dbReference type="PANTHER" id="PTHR47123:SF25">
    <property type="entry name" value="F-BOX PROTEIN"/>
    <property type="match status" value="1"/>
</dbReference>
<proteinExistence type="predicted"/>
<dbReference type="Proteomes" id="UP001558713">
    <property type="component" value="Unassembled WGS sequence"/>
</dbReference>
<comment type="caution">
    <text evidence="2">The sequence shown here is derived from an EMBL/GenBank/DDBJ whole genome shotgun (WGS) entry which is preliminary data.</text>
</comment>
<accession>A0ABD1C8Q3</accession>
<dbReference type="SUPFAM" id="SSF81383">
    <property type="entry name" value="F-box domain"/>
    <property type="match status" value="1"/>
</dbReference>
<dbReference type="Gene3D" id="1.20.1280.50">
    <property type="match status" value="1"/>
</dbReference>
<evidence type="ECO:0000313" key="2">
    <source>
        <dbReference type="EMBL" id="KAL1225857.1"/>
    </source>
</evidence>
<reference evidence="2 3" key="1">
    <citation type="submission" date="2024-04" db="EMBL/GenBank/DDBJ databases">
        <title>Genome assembly C_amara_ONT_v2.</title>
        <authorList>
            <person name="Yant L."/>
            <person name="Moore C."/>
            <person name="Slenker M."/>
        </authorList>
    </citation>
    <scope>NUCLEOTIDE SEQUENCE [LARGE SCALE GENOMIC DNA]</scope>
    <source>
        <tissue evidence="2">Leaf</tissue>
    </source>
</reference>
<keyword evidence="3" id="KW-1185">Reference proteome</keyword>